<proteinExistence type="predicted"/>
<evidence type="ECO:0000313" key="1">
    <source>
        <dbReference type="EMBL" id="KGN40502.1"/>
    </source>
</evidence>
<organism evidence="1 2">
    <name type="scientific">Knoellia aerolata DSM 18566</name>
    <dbReference type="NCBI Taxonomy" id="1385519"/>
    <lineage>
        <taxon>Bacteria</taxon>
        <taxon>Bacillati</taxon>
        <taxon>Actinomycetota</taxon>
        <taxon>Actinomycetes</taxon>
        <taxon>Micrococcales</taxon>
        <taxon>Intrasporangiaceae</taxon>
        <taxon>Knoellia</taxon>
    </lineage>
</organism>
<keyword evidence="2" id="KW-1185">Reference proteome</keyword>
<gene>
    <name evidence="1" type="ORF">N801_13275</name>
</gene>
<dbReference type="AlphaFoldDB" id="A0A0A0JWU2"/>
<dbReference type="STRING" id="1385519.N801_13275"/>
<reference evidence="1 2" key="1">
    <citation type="submission" date="2013-08" db="EMBL/GenBank/DDBJ databases">
        <title>The genome sequence of Knoellia aerolata.</title>
        <authorList>
            <person name="Zhu W."/>
            <person name="Wang G."/>
        </authorList>
    </citation>
    <scope>NUCLEOTIDE SEQUENCE [LARGE SCALE GENOMIC DNA]</scope>
    <source>
        <strain evidence="1 2">DSM 18566</strain>
    </source>
</reference>
<accession>A0A0A0JWU2</accession>
<sequence length="43" mass="4578">MTREAGFAQVLAVHDSPVVGGERCPDLLWSAPVLTSARPVTRS</sequence>
<evidence type="ECO:0000313" key="2">
    <source>
        <dbReference type="Proteomes" id="UP000030013"/>
    </source>
</evidence>
<dbReference type="Proteomes" id="UP000030013">
    <property type="component" value="Unassembled WGS sequence"/>
</dbReference>
<comment type="caution">
    <text evidence="1">The sequence shown here is derived from an EMBL/GenBank/DDBJ whole genome shotgun (WGS) entry which is preliminary data.</text>
</comment>
<dbReference type="EMBL" id="AVPL01000039">
    <property type="protein sequence ID" value="KGN40502.1"/>
    <property type="molecule type" value="Genomic_DNA"/>
</dbReference>
<protein>
    <submittedName>
        <fullName evidence="1">Uncharacterized protein</fullName>
    </submittedName>
</protein>
<name>A0A0A0JWU2_9MICO</name>